<proteinExistence type="predicted"/>
<dbReference type="STRING" id="48699.ENSPLAP00000019197"/>
<dbReference type="InterPro" id="IPR032745">
    <property type="entry name" value="GRIN_C"/>
</dbReference>
<feature type="compositionally biased region" description="Polar residues" evidence="2">
    <location>
        <begin position="1"/>
        <end position="34"/>
    </location>
</feature>
<dbReference type="PANTHER" id="PTHR15718:SF6">
    <property type="entry name" value="G PROTEIN-REGULATED INDUCER OF NEURITE OUTGROWTH 3"/>
    <property type="match status" value="1"/>
</dbReference>
<dbReference type="GO" id="GO:0005886">
    <property type="term" value="C:plasma membrane"/>
    <property type="evidence" value="ECO:0007669"/>
    <property type="project" value="TreeGrafter"/>
</dbReference>
<dbReference type="GeneTree" id="ENSGT00570000079168"/>
<dbReference type="PANTHER" id="PTHR15718">
    <property type="entry name" value="G PROTEIN-REGULATED INDUCER OF NEURITE OUTGROWTH C-TERMINAL DOMAIN-CONTAINING PROTEIN"/>
    <property type="match status" value="1"/>
</dbReference>
<dbReference type="InterPro" id="IPR026646">
    <property type="entry name" value="GPRIN2-like/GPRIN3"/>
</dbReference>
<feature type="compositionally biased region" description="Polar residues" evidence="2">
    <location>
        <begin position="387"/>
        <end position="409"/>
    </location>
</feature>
<protein>
    <submittedName>
        <fullName evidence="4">GPRIN family member 3b</fullName>
    </submittedName>
</protein>
<feature type="region of interest" description="Disordered" evidence="2">
    <location>
        <begin position="1"/>
        <end position="223"/>
    </location>
</feature>
<organism evidence="4 5">
    <name type="scientific">Poecilia latipinna</name>
    <name type="common">sailfin molly</name>
    <dbReference type="NCBI Taxonomy" id="48699"/>
    <lineage>
        <taxon>Eukaryota</taxon>
        <taxon>Metazoa</taxon>
        <taxon>Chordata</taxon>
        <taxon>Craniata</taxon>
        <taxon>Vertebrata</taxon>
        <taxon>Euteleostomi</taxon>
        <taxon>Actinopterygii</taxon>
        <taxon>Neopterygii</taxon>
        <taxon>Teleostei</taxon>
        <taxon>Neoteleostei</taxon>
        <taxon>Acanthomorphata</taxon>
        <taxon>Ovalentaria</taxon>
        <taxon>Atherinomorphae</taxon>
        <taxon>Cyprinodontiformes</taxon>
        <taxon>Poeciliidae</taxon>
        <taxon>Poeciliinae</taxon>
        <taxon>Poecilia</taxon>
    </lineage>
</organism>
<evidence type="ECO:0000313" key="5">
    <source>
        <dbReference type="Proteomes" id="UP000261500"/>
    </source>
</evidence>
<accession>A0A3B3V2P4</accession>
<dbReference type="AlphaFoldDB" id="A0A3B3V2P4"/>
<feature type="compositionally biased region" description="Polar residues" evidence="2">
    <location>
        <begin position="87"/>
        <end position="96"/>
    </location>
</feature>
<dbReference type="GO" id="GO:0031175">
    <property type="term" value="P:neuron projection development"/>
    <property type="evidence" value="ECO:0007669"/>
    <property type="project" value="TreeGrafter"/>
</dbReference>
<keyword evidence="5" id="KW-1185">Reference proteome</keyword>
<feature type="compositionally biased region" description="Low complexity" evidence="2">
    <location>
        <begin position="415"/>
        <end position="432"/>
    </location>
</feature>
<feature type="compositionally biased region" description="Polar residues" evidence="2">
    <location>
        <begin position="167"/>
        <end position="177"/>
    </location>
</feature>
<evidence type="ECO:0000256" key="1">
    <source>
        <dbReference type="ARBA" id="ARBA00002358"/>
    </source>
</evidence>
<evidence type="ECO:0000259" key="3">
    <source>
        <dbReference type="Pfam" id="PF15235"/>
    </source>
</evidence>
<reference evidence="4" key="1">
    <citation type="submission" date="2025-08" db="UniProtKB">
        <authorList>
            <consortium name="Ensembl"/>
        </authorList>
    </citation>
    <scope>IDENTIFICATION</scope>
</reference>
<comment type="function">
    <text evidence="1">May be involved in neurite outgrowth.</text>
</comment>
<feature type="compositionally biased region" description="Polar residues" evidence="2">
    <location>
        <begin position="103"/>
        <end position="136"/>
    </location>
</feature>
<dbReference type="Ensembl" id="ENSPLAT00000016637.1">
    <property type="protein sequence ID" value="ENSPLAP00000019197.1"/>
    <property type="gene ID" value="ENSPLAG00000001122.1"/>
</dbReference>
<reference evidence="4" key="2">
    <citation type="submission" date="2025-09" db="UniProtKB">
        <authorList>
            <consortium name="Ensembl"/>
        </authorList>
    </citation>
    <scope>IDENTIFICATION</scope>
</reference>
<evidence type="ECO:0000256" key="2">
    <source>
        <dbReference type="SAM" id="MobiDB-lite"/>
    </source>
</evidence>
<feature type="domain" description="G protein-regulated inducer of neurite outgrowth C-terminal" evidence="3">
    <location>
        <begin position="421"/>
        <end position="498"/>
    </location>
</feature>
<name>A0A3B3V2P4_9TELE</name>
<sequence>MPAGSNGKQTQSEPGTAGEQHSANLSLTGQAGSETKTDHRDSNANIKTSHGKDTCAAGLPTATAASKIDARIAKETSPSEAAPVQMAPSTKPTAQETSDKNTNKNLCSTSQSQKAVPSPQQDVKAPQNKSTTSLQKIQEPDNSRKPEHRMETVTYTKPPPAGKGAETHTTVTNICSSHSERDFPVVKATQVSSNKHHPESSQKDSSGVPQAAKSKPTCGQVSEETSQTDTAVCTGEQLSTQFKEASTMTSFASTAKQCHDMEVQAVAETSSKAVGTSPSLLPFAGSGVPREEAHSLAVVFPVNEAVGSYQIYTTSLSTSERLTVEAEMCPNQAAGLCSTTVAQKLDSRLGAKPKEPGSALSSIQPVYQINIEHSNKKDTVASGVEISSTAKAPSPETASASADRNNAVFSQGPPATTTTANAASKSETNSAEQGIKPEKNDEEDDQSGMQKDKSVHDVVWDEQGMTWEVYGASVDPESLGFAIQSHLQCKIREQERKLINKRRQQNIFRSMLQNVRRPNCFLCICSGAVKCHNV</sequence>
<feature type="compositionally biased region" description="Basic and acidic residues" evidence="2">
    <location>
        <begin position="138"/>
        <end position="151"/>
    </location>
</feature>
<dbReference type="Proteomes" id="UP000261500">
    <property type="component" value="Unplaced"/>
</dbReference>
<evidence type="ECO:0000313" key="4">
    <source>
        <dbReference type="Ensembl" id="ENSPLAP00000019197.1"/>
    </source>
</evidence>
<dbReference type="Pfam" id="PF15235">
    <property type="entry name" value="GRIN_C"/>
    <property type="match status" value="1"/>
</dbReference>
<feature type="region of interest" description="Disordered" evidence="2">
    <location>
        <begin position="387"/>
        <end position="454"/>
    </location>
</feature>